<dbReference type="InterPro" id="IPR011993">
    <property type="entry name" value="PH-like_dom_sf"/>
</dbReference>
<dbReference type="InterPro" id="IPR008271">
    <property type="entry name" value="Ser/Thr_kinase_AS"/>
</dbReference>
<dbReference type="PROSITE" id="PS00107">
    <property type="entry name" value="PROTEIN_KINASE_ATP"/>
    <property type="match status" value="1"/>
</dbReference>
<keyword evidence="9" id="KW-0106">Calcium</keyword>
<dbReference type="FunFam" id="1.10.510.10:FF:000571">
    <property type="entry name" value="Maternal embryonic leucine zipper kinase"/>
    <property type="match status" value="1"/>
</dbReference>
<dbReference type="Gene3D" id="1.10.510.10">
    <property type="entry name" value="Transferase(Phosphotransferase) domain 1"/>
    <property type="match status" value="1"/>
</dbReference>
<dbReference type="Proteomes" id="UP000294530">
    <property type="component" value="Unassembled WGS sequence"/>
</dbReference>
<evidence type="ECO:0000256" key="10">
    <source>
        <dbReference type="ARBA" id="ARBA00022840"/>
    </source>
</evidence>
<dbReference type="InterPro" id="IPR001849">
    <property type="entry name" value="PH_domain"/>
</dbReference>
<evidence type="ECO:0000256" key="4">
    <source>
        <dbReference type="ARBA" id="ARBA00022679"/>
    </source>
</evidence>
<dbReference type="SUPFAM" id="SSF50729">
    <property type="entry name" value="PH domain-like"/>
    <property type="match status" value="1"/>
</dbReference>
<dbReference type="OrthoDB" id="40902at2759"/>
<gene>
    <name evidence="18" type="ORF">CCR75_004290</name>
</gene>
<dbReference type="FunFam" id="3.30.200.20:FF:000315">
    <property type="entry name" value="Calcium-dependent protein kinase 3"/>
    <property type="match status" value="1"/>
</dbReference>
<protein>
    <recommendedName>
        <fullName evidence="2">non-specific serine/threonine protein kinase</fullName>
        <ecNumber evidence="2">2.7.11.1</ecNumber>
    </recommendedName>
</protein>
<dbReference type="Pfam" id="PF00069">
    <property type="entry name" value="Pkinase"/>
    <property type="match status" value="1"/>
</dbReference>
<dbReference type="PROSITE" id="PS50222">
    <property type="entry name" value="EF_HAND_2"/>
    <property type="match status" value="2"/>
</dbReference>
<dbReference type="InterPro" id="IPR002048">
    <property type="entry name" value="EF_hand_dom"/>
</dbReference>
<organism evidence="18 19">
    <name type="scientific">Bremia lactucae</name>
    <name type="common">Lettuce downy mildew</name>
    <dbReference type="NCBI Taxonomy" id="4779"/>
    <lineage>
        <taxon>Eukaryota</taxon>
        <taxon>Sar</taxon>
        <taxon>Stramenopiles</taxon>
        <taxon>Oomycota</taxon>
        <taxon>Peronosporomycetes</taxon>
        <taxon>Peronosporales</taxon>
        <taxon>Peronosporaceae</taxon>
        <taxon>Bremia</taxon>
    </lineage>
</organism>
<dbReference type="AlphaFoldDB" id="A0A976IIV9"/>
<evidence type="ECO:0000256" key="1">
    <source>
        <dbReference type="ARBA" id="ARBA00001946"/>
    </source>
</evidence>
<evidence type="ECO:0000256" key="7">
    <source>
        <dbReference type="ARBA" id="ARBA00022741"/>
    </source>
</evidence>
<comment type="cofactor">
    <cofactor evidence="1">
        <name>Mg(2+)</name>
        <dbReference type="ChEBI" id="CHEBI:18420"/>
    </cofactor>
</comment>
<dbReference type="Gene3D" id="1.10.238.10">
    <property type="entry name" value="EF-hand"/>
    <property type="match status" value="1"/>
</dbReference>
<dbReference type="PANTHER" id="PTHR24347">
    <property type="entry name" value="SERINE/THREONINE-PROTEIN KINASE"/>
    <property type="match status" value="1"/>
</dbReference>
<name>A0A976IIV9_BRELC</name>
<evidence type="ECO:0000256" key="12">
    <source>
        <dbReference type="ARBA" id="ARBA00047899"/>
    </source>
</evidence>
<dbReference type="Pfam" id="PF00169">
    <property type="entry name" value="PH"/>
    <property type="match status" value="1"/>
</dbReference>
<comment type="caution">
    <text evidence="18">The sequence shown here is derived from an EMBL/GenBank/DDBJ whole genome shotgun (WGS) entry which is preliminary data.</text>
</comment>
<dbReference type="GO" id="GO:0005509">
    <property type="term" value="F:calcium ion binding"/>
    <property type="evidence" value="ECO:0007669"/>
    <property type="project" value="InterPro"/>
</dbReference>
<dbReference type="PROSITE" id="PS50011">
    <property type="entry name" value="PROTEIN_KINASE_DOM"/>
    <property type="match status" value="1"/>
</dbReference>
<keyword evidence="6" id="KW-0677">Repeat</keyword>
<dbReference type="InterPro" id="IPR017441">
    <property type="entry name" value="Protein_kinase_ATP_BS"/>
</dbReference>
<dbReference type="PROSITE" id="PS50003">
    <property type="entry name" value="PH_DOMAIN"/>
    <property type="match status" value="1"/>
</dbReference>
<evidence type="ECO:0000256" key="6">
    <source>
        <dbReference type="ARBA" id="ARBA00022737"/>
    </source>
</evidence>
<keyword evidence="8" id="KW-0418">Kinase</keyword>
<dbReference type="InterPro" id="IPR011992">
    <property type="entry name" value="EF-hand-dom_pair"/>
</dbReference>
<keyword evidence="4" id="KW-0808">Transferase</keyword>
<dbReference type="RefSeq" id="XP_067822120.1">
    <property type="nucleotide sequence ID" value="XM_067962376.1"/>
</dbReference>
<evidence type="ECO:0000256" key="3">
    <source>
        <dbReference type="ARBA" id="ARBA00022527"/>
    </source>
</evidence>
<accession>A0A976IIV9</accession>
<evidence type="ECO:0000256" key="8">
    <source>
        <dbReference type="ARBA" id="ARBA00022777"/>
    </source>
</evidence>
<dbReference type="EC" id="2.7.11.1" evidence="2"/>
<evidence type="ECO:0000313" key="18">
    <source>
        <dbReference type="EMBL" id="TDH72621.1"/>
    </source>
</evidence>
<dbReference type="PROSITE" id="PS00108">
    <property type="entry name" value="PROTEIN_KINASE_ST"/>
    <property type="match status" value="1"/>
</dbReference>
<keyword evidence="19" id="KW-1185">Reference proteome</keyword>
<sequence length="701" mass="79056">MGNSPLSSGCRLSLEERKALQRFDDEEIKLLRKTFKGLAKGKSGHGVDKVTFLKCFPMRGLLGERLFQVIDKDNSGFIHYNNFVYGLAILFRGSQKEKMKFIFDIYDLSEANSISRDELMTMLHQFPYSALQLFKSKMDDEDVICLPEIATPGIAMKEIEALVDLAFRSTYTSNARLTFEQFCRWCETTPGVTDFLMSALPIEDQATRDGGSNSHGCIVTSVSPINGQISAKAFSSSDTSRRKYLEKTRTLLQEAKYTCKIDSLASEIDAVLAKADRLLSKSTGASGLGAKICSYTGSNESPKFSQLLDDMTEASLFDNCSNISGVLWKRGKRLRKMTKRYYVLQGNFLYNYVTSDDTAPRGVAFLSDCYVEVQDVQYKIIENGVQYYGIDILAEPGCSREKRTIFARSFETQKRWAAALRQATDKVSIDEVYTVGQQLGRGKFSRVCEAIHKRTGIITAVKIIDKSKLRPPEKELLRTEIAVLKLVHHPNIIRLHDVFEDRQYIHIVTDLVSGGELFNRIVSRSRYTEAEARLVMRPLFESVKYLHRLGIVHRDLKPENILCGEALTDVTIADFGLSKLVHPEELMKMPCGTLNYVAPEVLTLEGYGREADLWSLGVILYLLLRGELPFYGKGKSEVIQKTLLAKINLESDLAWKNVSLAGKSLLRGLLMKDPSRRLTAQNALLHEWFADKPVQPLHSRV</sequence>
<feature type="domain" description="EF-hand" evidence="17">
    <location>
        <begin position="64"/>
        <end position="93"/>
    </location>
</feature>
<feature type="binding site" evidence="14">
    <location>
        <position position="462"/>
    </location>
    <ligand>
        <name>ATP</name>
        <dbReference type="ChEBI" id="CHEBI:30616"/>
    </ligand>
</feature>
<dbReference type="InterPro" id="IPR011009">
    <property type="entry name" value="Kinase-like_dom_sf"/>
</dbReference>
<keyword evidence="10 14" id="KW-0067">ATP-binding</keyword>
<dbReference type="EMBL" id="SHOA02000012">
    <property type="protein sequence ID" value="TDH72621.1"/>
    <property type="molecule type" value="Genomic_DNA"/>
</dbReference>
<comment type="catalytic activity">
    <reaction evidence="12">
        <text>L-threonyl-[protein] + ATP = O-phospho-L-threonyl-[protein] + ADP + H(+)</text>
        <dbReference type="Rhea" id="RHEA:46608"/>
        <dbReference type="Rhea" id="RHEA-COMP:11060"/>
        <dbReference type="Rhea" id="RHEA-COMP:11605"/>
        <dbReference type="ChEBI" id="CHEBI:15378"/>
        <dbReference type="ChEBI" id="CHEBI:30013"/>
        <dbReference type="ChEBI" id="CHEBI:30616"/>
        <dbReference type="ChEBI" id="CHEBI:61977"/>
        <dbReference type="ChEBI" id="CHEBI:456216"/>
        <dbReference type="EC" id="2.7.11.1"/>
    </reaction>
</comment>
<evidence type="ECO:0000256" key="14">
    <source>
        <dbReference type="PROSITE-ProRule" id="PRU10141"/>
    </source>
</evidence>
<keyword evidence="3" id="KW-0723">Serine/threonine-protein kinase</keyword>
<evidence type="ECO:0000256" key="9">
    <source>
        <dbReference type="ARBA" id="ARBA00022837"/>
    </source>
</evidence>
<evidence type="ECO:0000256" key="11">
    <source>
        <dbReference type="ARBA" id="ARBA00024334"/>
    </source>
</evidence>
<evidence type="ECO:0000313" key="19">
    <source>
        <dbReference type="Proteomes" id="UP000294530"/>
    </source>
</evidence>
<dbReference type="Gene3D" id="2.30.29.30">
    <property type="entry name" value="Pleckstrin-homology domain (PH domain)/Phosphotyrosine-binding domain (PTB)"/>
    <property type="match status" value="1"/>
</dbReference>
<dbReference type="KEGG" id="blac:94348047"/>
<feature type="domain" description="PH" evidence="15">
    <location>
        <begin position="320"/>
        <end position="425"/>
    </location>
</feature>
<dbReference type="InterPro" id="IPR000719">
    <property type="entry name" value="Prot_kinase_dom"/>
</dbReference>
<dbReference type="GO" id="GO:0004674">
    <property type="term" value="F:protein serine/threonine kinase activity"/>
    <property type="evidence" value="ECO:0007669"/>
    <property type="project" value="UniProtKB-KW"/>
</dbReference>
<reference evidence="18 19" key="1">
    <citation type="journal article" date="2021" name="Genome Biol.">
        <title>AFLAP: assembly-free linkage analysis pipeline using k-mers from genome sequencing data.</title>
        <authorList>
            <person name="Fletcher K."/>
            <person name="Zhang L."/>
            <person name="Gil J."/>
            <person name="Han R."/>
            <person name="Cavanaugh K."/>
            <person name="Michelmore R."/>
        </authorList>
    </citation>
    <scope>NUCLEOTIDE SEQUENCE [LARGE SCALE GENOMIC DNA]</scope>
    <source>
        <strain evidence="18 19">SF5</strain>
    </source>
</reference>
<keyword evidence="7 14" id="KW-0547">Nucleotide-binding</keyword>
<evidence type="ECO:0000256" key="2">
    <source>
        <dbReference type="ARBA" id="ARBA00012513"/>
    </source>
</evidence>
<evidence type="ECO:0000259" key="16">
    <source>
        <dbReference type="PROSITE" id="PS50011"/>
    </source>
</evidence>
<dbReference type="SUPFAM" id="SSF56112">
    <property type="entry name" value="Protein kinase-like (PK-like)"/>
    <property type="match status" value="1"/>
</dbReference>
<dbReference type="CDD" id="cd05117">
    <property type="entry name" value="STKc_CAMK"/>
    <property type="match status" value="1"/>
</dbReference>
<evidence type="ECO:0000259" key="15">
    <source>
        <dbReference type="PROSITE" id="PS50003"/>
    </source>
</evidence>
<dbReference type="SUPFAM" id="SSF47473">
    <property type="entry name" value="EF-hand"/>
    <property type="match status" value="1"/>
</dbReference>
<evidence type="ECO:0000259" key="17">
    <source>
        <dbReference type="PROSITE" id="PS50222"/>
    </source>
</evidence>
<evidence type="ECO:0000256" key="5">
    <source>
        <dbReference type="ARBA" id="ARBA00022723"/>
    </source>
</evidence>
<proteinExistence type="inferred from homology"/>
<feature type="domain" description="EF-hand" evidence="17">
    <location>
        <begin position="94"/>
        <end position="129"/>
    </location>
</feature>
<feature type="domain" description="Protein kinase" evidence="16">
    <location>
        <begin position="433"/>
        <end position="689"/>
    </location>
</feature>
<comment type="catalytic activity">
    <reaction evidence="13">
        <text>L-seryl-[protein] + ATP = O-phospho-L-seryl-[protein] + ADP + H(+)</text>
        <dbReference type="Rhea" id="RHEA:17989"/>
        <dbReference type="Rhea" id="RHEA-COMP:9863"/>
        <dbReference type="Rhea" id="RHEA-COMP:11604"/>
        <dbReference type="ChEBI" id="CHEBI:15378"/>
        <dbReference type="ChEBI" id="CHEBI:29999"/>
        <dbReference type="ChEBI" id="CHEBI:30616"/>
        <dbReference type="ChEBI" id="CHEBI:83421"/>
        <dbReference type="ChEBI" id="CHEBI:456216"/>
        <dbReference type="EC" id="2.7.11.1"/>
    </reaction>
</comment>
<dbReference type="SMART" id="SM00220">
    <property type="entry name" value="S_TKc"/>
    <property type="match status" value="1"/>
</dbReference>
<dbReference type="SMART" id="SM00233">
    <property type="entry name" value="PH"/>
    <property type="match status" value="1"/>
</dbReference>
<dbReference type="GO" id="GO:0005524">
    <property type="term" value="F:ATP binding"/>
    <property type="evidence" value="ECO:0007669"/>
    <property type="project" value="UniProtKB-UniRule"/>
</dbReference>
<comment type="similarity">
    <text evidence="11">Belongs to the protein kinase superfamily. Ser/Thr protein kinase family. CDPK subfamily.</text>
</comment>
<keyword evidence="5" id="KW-0479">Metal-binding</keyword>
<dbReference type="SMART" id="SM00054">
    <property type="entry name" value="EFh"/>
    <property type="match status" value="2"/>
</dbReference>
<dbReference type="GeneID" id="94348047"/>
<evidence type="ECO:0000256" key="13">
    <source>
        <dbReference type="ARBA" id="ARBA00048679"/>
    </source>
</evidence>